<dbReference type="Pfam" id="PF01535">
    <property type="entry name" value="PPR"/>
    <property type="match status" value="1"/>
</dbReference>
<dbReference type="PANTHER" id="PTHR47859">
    <property type="entry name" value="PENTATRICOPEPTIDE REPEAT-CONTAINING PROTEIN"/>
    <property type="match status" value="1"/>
</dbReference>
<feature type="repeat" description="PPR" evidence="2">
    <location>
        <begin position="602"/>
        <end position="636"/>
    </location>
</feature>
<protein>
    <recommendedName>
        <fullName evidence="5">Pentatricopeptide repeat-containing protein</fullName>
    </recommendedName>
</protein>
<evidence type="ECO:0008006" key="5">
    <source>
        <dbReference type="Google" id="ProtNLM"/>
    </source>
</evidence>
<dbReference type="InterPro" id="IPR002885">
    <property type="entry name" value="PPR_rpt"/>
</dbReference>
<accession>A0A7N0RGD6</accession>
<evidence type="ECO:0000256" key="1">
    <source>
        <dbReference type="ARBA" id="ARBA00022737"/>
    </source>
</evidence>
<keyword evidence="4" id="KW-1185">Reference proteome</keyword>
<dbReference type="Proteomes" id="UP000594263">
    <property type="component" value="Unplaced"/>
</dbReference>
<dbReference type="EnsemblPlants" id="Kaladp0011s0151.1.v1.1">
    <property type="protein sequence ID" value="Kaladp0011s0151.1.v1.1"/>
    <property type="gene ID" value="Kaladp0011s0151.v1.1"/>
</dbReference>
<dbReference type="Gene3D" id="1.25.40.10">
    <property type="entry name" value="Tetratricopeptide repeat domain"/>
    <property type="match status" value="4"/>
</dbReference>
<dbReference type="PROSITE" id="PS51375">
    <property type="entry name" value="PPR"/>
    <property type="match status" value="2"/>
</dbReference>
<dbReference type="PANTHER" id="PTHR47859:SF1">
    <property type="entry name" value="PENTATRICOPEPTIDE REPEAT-CONTAINING PROTEIN"/>
    <property type="match status" value="1"/>
</dbReference>
<evidence type="ECO:0000313" key="3">
    <source>
        <dbReference type="EnsemblPlants" id="Kaladp0011s0151.1.v1.1"/>
    </source>
</evidence>
<dbReference type="AlphaFoldDB" id="A0A7N0RGD6"/>
<dbReference type="InterPro" id="IPR011990">
    <property type="entry name" value="TPR-like_helical_dom_sf"/>
</dbReference>
<organism evidence="3 4">
    <name type="scientific">Kalanchoe fedtschenkoi</name>
    <name type="common">Lavender scallops</name>
    <name type="synonym">South American air plant</name>
    <dbReference type="NCBI Taxonomy" id="63787"/>
    <lineage>
        <taxon>Eukaryota</taxon>
        <taxon>Viridiplantae</taxon>
        <taxon>Streptophyta</taxon>
        <taxon>Embryophyta</taxon>
        <taxon>Tracheophyta</taxon>
        <taxon>Spermatophyta</taxon>
        <taxon>Magnoliopsida</taxon>
        <taxon>eudicotyledons</taxon>
        <taxon>Gunneridae</taxon>
        <taxon>Pentapetalae</taxon>
        <taxon>Saxifragales</taxon>
        <taxon>Crassulaceae</taxon>
        <taxon>Kalanchoe</taxon>
    </lineage>
</organism>
<dbReference type="Gramene" id="Kaladp0011s0151.1.v1.1">
    <property type="protein sequence ID" value="Kaladp0011s0151.1.v1.1"/>
    <property type="gene ID" value="Kaladp0011s0151.v1.1"/>
</dbReference>
<dbReference type="OMA" id="PLRKFIW"/>
<proteinExistence type="predicted"/>
<dbReference type="Pfam" id="PF13812">
    <property type="entry name" value="PPR_3"/>
    <property type="match status" value="2"/>
</dbReference>
<evidence type="ECO:0000256" key="2">
    <source>
        <dbReference type="PROSITE-ProRule" id="PRU00708"/>
    </source>
</evidence>
<evidence type="ECO:0000313" key="4">
    <source>
        <dbReference type="Proteomes" id="UP000594263"/>
    </source>
</evidence>
<dbReference type="Pfam" id="PF13041">
    <property type="entry name" value="PPR_2"/>
    <property type="match status" value="1"/>
</dbReference>
<dbReference type="NCBIfam" id="TIGR00756">
    <property type="entry name" value="PPR"/>
    <property type="match status" value="1"/>
</dbReference>
<reference evidence="3" key="1">
    <citation type="submission" date="2021-01" db="UniProtKB">
        <authorList>
            <consortium name="EnsemblPlants"/>
        </authorList>
    </citation>
    <scope>IDENTIFICATION</scope>
</reference>
<name>A0A7N0RGD6_KALFE</name>
<keyword evidence="1" id="KW-0677">Repeat</keyword>
<feature type="repeat" description="PPR" evidence="2">
    <location>
        <begin position="378"/>
        <end position="412"/>
    </location>
</feature>
<sequence length="828" mass="94142">MFRNLSRIHLRWSLDPLFIAKANKLGCEKAGVQLEILKTFTTSNVKEESTIRLLVCGIVNALHLGDRSKASSMLLGLAGTNSMLKAHDFERILELCARYNDPLFAMETWRVLEDKQTNANVSCYIFSIRSLCKGGYFKEAFDLLSTAGDNYELTLLPIYNDFLNTCVDFKNLHYANQCLNIMEMQAVGKNEVTYIVLLKLAVLQKDLFAVHEIWEEYIKYYNPTIISLWRFIWAFASLKDLKSSCEKLQHMVMLASENIMQIKVSDKGKLRLARPDIPIPLRKKPPLEAPLVKNHKSSDSSHVDSGNINSKTPSFEFCHISKWVSCHGSVDGKITNTHAKTILCRSFAHVIFACVYSEDSKFAKELMFQMKSLGLEPSKSTYDAFIQAVSLGGGYKDGLKVLKEMRNKNMEPCESSLASLSISCSKALQLNFAEALLYMVSGRVGVLPFNSFLRACAALDKPELAKRMLSRMKKMQVQLDMRTYELLFALFGNVNTPYEEWSRVSQEETAKRIRVIELDMARNGFQHNFTSMRNLLNALGAEGMKRELVEYWHVAEKLCDTNDLRHAATLHNIVLHSLVEFEESTVAIKIFKNMRARGYPPDAGTYTIMIECCSLTGCCRSAMQLLSLMLRDGFFPTAVTYTALMKVVKGYENFNEEMYLLYQASSNDCDPSEKCYPDAVMYNTILLKARDKGRIDVIEFLVEKMHQEKIQPNPVTCSIVLDTYADQGYNNTALEALQVMSLRMISEDKEELHKRQPEFEELILSQSPEAESQILDLFNSEEEVATALLNLRWCSLIGFTTPWSPEESSWAKSLSANFKRNLEESVSQ</sequence>